<dbReference type="Pfam" id="PF00117">
    <property type="entry name" value="GATase"/>
    <property type="match status" value="1"/>
</dbReference>
<accession>A0A7J7IFB0</accession>
<sequence length="264" mass="28540">MTTHIAIVDCQPLPAAVQQRTGYKGFFEAFTRLFELAGAKGVVFDRYNAFLGEFPSLEDSIPCAIVVSGSFSSAYTDEDWILTLKNNLRSIHGKAPVIGICFGHQIVAEALGGKCGPMARGPEVGCVSAQLTAPGRRIFQSLSDQTLNRDNIRLVYFHFDEVKILPPGAVLLASSESCPVEAFCVPNEHILCLQGHPEFGSNLELMRALLDSSLENGKLCCEDYQKAVTSLELPADSLEIGASLLRFALSASTIFESLSLHASP</sequence>
<dbReference type="Gene3D" id="3.40.50.880">
    <property type="match status" value="1"/>
</dbReference>
<keyword evidence="3" id="KW-1185">Reference proteome</keyword>
<dbReference type="CDD" id="cd01741">
    <property type="entry name" value="GATase1_1"/>
    <property type="match status" value="1"/>
</dbReference>
<dbReference type="PROSITE" id="PS51273">
    <property type="entry name" value="GATASE_TYPE_1"/>
    <property type="match status" value="1"/>
</dbReference>
<comment type="caution">
    <text evidence="2">The sequence shown here is derived from an EMBL/GenBank/DDBJ whole genome shotgun (WGS) entry which is preliminary data.</text>
</comment>
<reference evidence="2 3" key="1">
    <citation type="journal article" date="2020" name="J. Phycol.">
        <title>Comparative genome analysis reveals Cyanidiococcus gen. nov., a new extremophilic red algal genus sister to Cyanidioschyzon (Cyanidioschyzonaceae, Rhodophyta).</title>
        <authorList>
            <person name="Liu S.-L."/>
            <person name="Chiang Y.-R."/>
            <person name="Yoon H.S."/>
            <person name="Fu H.-Y."/>
        </authorList>
    </citation>
    <scope>NUCLEOTIDE SEQUENCE [LARGE SCALE GENOMIC DNA]</scope>
    <source>
        <strain evidence="2 3">THAL066</strain>
    </source>
</reference>
<dbReference type="OrthoDB" id="92161at2759"/>
<organism evidence="2 3">
    <name type="scientific">Cyanidiococcus yangmingshanensis</name>
    <dbReference type="NCBI Taxonomy" id="2690220"/>
    <lineage>
        <taxon>Eukaryota</taxon>
        <taxon>Rhodophyta</taxon>
        <taxon>Bangiophyceae</taxon>
        <taxon>Cyanidiales</taxon>
        <taxon>Cyanidiaceae</taxon>
        <taxon>Cyanidiococcus</taxon>
    </lineage>
</organism>
<dbReference type="PANTHER" id="PTHR42695:SF5">
    <property type="entry name" value="GLUTAMINE AMIDOTRANSFERASE YLR126C-RELATED"/>
    <property type="match status" value="1"/>
</dbReference>
<evidence type="ECO:0000313" key="2">
    <source>
        <dbReference type="EMBL" id="KAF6001410.1"/>
    </source>
</evidence>
<dbReference type="AlphaFoldDB" id="A0A7J7IFB0"/>
<dbReference type="InterPro" id="IPR029062">
    <property type="entry name" value="Class_I_gatase-like"/>
</dbReference>
<dbReference type="SUPFAM" id="SSF52317">
    <property type="entry name" value="Class I glutamine amidotransferase-like"/>
    <property type="match status" value="1"/>
</dbReference>
<dbReference type="GO" id="GO:0005829">
    <property type="term" value="C:cytosol"/>
    <property type="evidence" value="ECO:0007669"/>
    <property type="project" value="TreeGrafter"/>
</dbReference>
<dbReference type="InterPro" id="IPR017926">
    <property type="entry name" value="GATASE"/>
</dbReference>
<feature type="domain" description="Glutamine amidotransferase" evidence="1">
    <location>
        <begin position="59"/>
        <end position="204"/>
    </location>
</feature>
<dbReference type="Proteomes" id="UP000530660">
    <property type="component" value="Unassembled WGS sequence"/>
</dbReference>
<dbReference type="PANTHER" id="PTHR42695">
    <property type="entry name" value="GLUTAMINE AMIDOTRANSFERASE YLR126C-RELATED"/>
    <property type="match status" value="1"/>
</dbReference>
<evidence type="ECO:0000313" key="3">
    <source>
        <dbReference type="Proteomes" id="UP000530660"/>
    </source>
</evidence>
<protein>
    <recommendedName>
        <fullName evidence="1">Glutamine amidotransferase domain-containing protein</fullName>
    </recommendedName>
</protein>
<dbReference type="EMBL" id="VWRR01000014">
    <property type="protein sequence ID" value="KAF6001410.1"/>
    <property type="molecule type" value="Genomic_DNA"/>
</dbReference>
<name>A0A7J7IFB0_9RHOD</name>
<proteinExistence type="predicted"/>
<evidence type="ECO:0000259" key="1">
    <source>
        <dbReference type="Pfam" id="PF00117"/>
    </source>
</evidence>
<dbReference type="InterPro" id="IPR044992">
    <property type="entry name" value="ChyE-like"/>
</dbReference>
<gene>
    <name evidence="2" type="ORF">F1559_000584</name>
</gene>